<dbReference type="GO" id="GO:0015920">
    <property type="term" value="P:lipopolysaccharide transport"/>
    <property type="evidence" value="ECO:0007669"/>
    <property type="project" value="TreeGrafter"/>
</dbReference>
<evidence type="ECO:0000256" key="5">
    <source>
        <dbReference type="ARBA" id="ARBA00022692"/>
    </source>
</evidence>
<feature type="transmembrane region" description="Helical" evidence="9">
    <location>
        <begin position="170"/>
        <end position="192"/>
    </location>
</feature>
<dbReference type="PANTHER" id="PTHR30413">
    <property type="entry name" value="INNER MEMBRANE TRANSPORT PERMEASE"/>
    <property type="match status" value="1"/>
</dbReference>
<keyword evidence="3 9" id="KW-0813">Transport</keyword>
<dbReference type="EMBL" id="QDKQ01000043">
    <property type="protein sequence ID" value="PVM89164.1"/>
    <property type="molecule type" value="Genomic_DNA"/>
</dbReference>
<evidence type="ECO:0000256" key="8">
    <source>
        <dbReference type="ARBA" id="ARBA00023136"/>
    </source>
</evidence>
<feature type="domain" description="ABC transmembrane type-2" evidence="10">
    <location>
        <begin position="93"/>
        <end position="308"/>
    </location>
</feature>
<dbReference type="Pfam" id="PF01061">
    <property type="entry name" value="ABC2_membrane"/>
    <property type="match status" value="1"/>
</dbReference>
<feature type="transmembrane region" description="Helical" evidence="9">
    <location>
        <begin position="92"/>
        <end position="113"/>
    </location>
</feature>
<reference evidence="11 12" key="1">
    <citation type="submission" date="2018-04" db="EMBL/GenBank/DDBJ databases">
        <title>The genome sequence of Caulobacter sp. 744.</title>
        <authorList>
            <person name="Gao J."/>
            <person name="Sun J."/>
        </authorList>
    </citation>
    <scope>NUCLEOTIDE SEQUENCE [LARGE SCALE GENOMIC DNA]</scope>
    <source>
        <strain evidence="11 12">774</strain>
    </source>
</reference>
<evidence type="ECO:0000256" key="4">
    <source>
        <dbReference type="ARBA" id="ARBA00022475"/>
    </source>
</evidence>
<evidence type="ECO:0000256" key="3">
    <source>
        <dbReference type="ARBA" id="ARBA00022448"/>
    </source>
</evidence>
<protein>
    <recommendedName>
        <fullName evidence="9">Transport permease protein</fullName>
    </recommendedName>
</protein>
<feature type="transmembrane region" description="Helical" evidence="9">
    <location>
        <begin position="287"/>
        <end position="307"/>
    </location>
</feature>
<dbReference type="PROSITE" id="PS51012">
    <property type="entry name" value="ABC_TM2"/>
    <property type="match status" value="1"/>
</dbReference>
<keyword evidence="7" id="KW-0625">Polysaccharide transport</keyword>
<dbReference type="InterPro" id="IPR047817">
    <property type="entry name" value="ABC2_TM_bact-type"/>
</dbReference>
<comment type="subcellular location">
    <subcellularLocation>
        <location evidence="9">Cell inner membrane</location>
        <topology evidence="9">Multi-pass membrane protein</topology>
    </subcellularLocation>
    <subcellularLocation>
        <location evidence="1">Cell membrane</location>
        <topology evidence="1">Multi-pass membrane protein</topology>
    </subcellularLocation>
</comment>
<dbReference type="GO" id="GO:0015774">
    <property type="term" value="P:polysaccharide transport"/>
    <property type="evidence" value="ECO:0007669"/>
    <property type="project" value="UniProtKB-KW"/>
</dbReference>
<keyword evidence="6 9" id="KW-1133">Transmembrane helix</keyword>
<keyword evidence="12" id="KW-1185">Reference proteome</keyword>
<dbReference type="GO" id="GO:0140359">
    <property type="term" value="F:ABC-type transporter activity"/>
    <property type="evidence" value="ECO:0007669"/>
    <property type="project" value="InterPro"/>
</dbReference>
<feature type="transmembrane region" description="Helical" evidence="9">
    <location>
        <begin position="231"/>
        <end position="250"/>
    </location>
</feature>
<evidence type="ECO:0000256" key="2">
    <source>
        <dbReference type="ARBA" id="ARBA00007783"/>
    </source>
</evidence>
<organism evidence="11 12">
    <name type="scientific">Caulobacter endophyticus</name>
    <dbReference type="NCBI Taxonomy" id="2172652"/>
    <lineage>
        <taxon>Bacteria</taxon>
        <taxon>Pseudomonadati</taxon>
        <taxon>Pseudomonadota</taxon>
        <taxon>Alphaproteobacteria</taxon>
        <taxon>Caulobacterales</taxon>
        <taxon>Caulobacteraceae</taxon>
        <taxon>Caulobacter</taxon>
    </lineage>
</organism>
<evidence type="ECO:0000259" key="10">
    <source>
        <dbReference type="PROSITE" id="PS51012"/>
    </source>
</evidence>
<keyword evidence="7" id="KW-0762">Sugar transport</keyword>
<comment type="similarity">
    <text evidence="2 9">Belongs to the ABC-2 integral membrane protein family.</text>
</comment>
<comment type="caution">
    <text evidence="11">The sequence shown here is derived from an EMBL/GenBank/DDBJ whole genome shotgun (WGS) entry which is preliminary data.</text>
</comment>
<evidence type="ECO:0000256" key="1">
    <source>
        <dbReference type="ARBA" id="ARBA00004651"/>
    </source>
</evidence>
<evidence type="ECO:0000256" key="9">
    <source>
        <dbReference type="RuleBase" id="RU361157"/>
    </source>
</evidence>
<name>A0A2T9JZQ0_9CAUL</name>
<evidence type="ECO:0000256" key="7">
    <source>
        <dbReference type="ARBA" id="ARBA00023047"/>
    </source>
</evidence>
<dbReference type="GO" id="GO:0005886">
    <property type="term" value="C:plasma membrane"/>
    <property type="evidence" value="ECO:0007669"/>
    <property type="project" value="UniProtKB-SubCell"/>
</dbReference>
<accession>A0A2T9JZQ0</accession>
<feature type="transmembrane region" description="Helical" evidence="9">
    <location>
        <begin position="204"/>
        <end position="224"/>
    </location>
</feature>
<evidence type="ECO:0000256" key="6">
    <source>
        <dbReference type="ARBA" id="ARBA00022989"/>
    </source>
</evidence>
<keyword evidence="4 9" id="KW-1003">Cell membrane</keyword>
<dbReference type="Proteomes" id="UP000245073">
    <property type="component" value="Unassembled WGS sequence"/>
</dbReference>
<keyword evidence="5 9" id="KW-0812">Transmembrane</keyword>
<evidence type="ECO:0000313" key="12">
    <source>
        <dbReference type="Proteomes" id="UP000245073"/>
    </source>
</evidence>
<dbReference type="PANTHER" id="PTHR30413:SF10">
    <property type="entry name" value="CAPSULE POLYSACCHARIDE EXPORT INNER-MEMBRANE PROTEIN CTRC"/>
    <property type="match status" value="1"/>
</dbReference>
<dbReference type="AlphaFoldDB" id="A0A2T9JZQ0"/>
<feature type="transmembrane region" description="Helical" evidence="9">
    <location>
        <begin position="125"/>
        <end position="149"/>
    </location>
</feature>
<proteinExistence type="inferred from homology"/>
<keyword evidence="8 9" id="KW-0472">Membrane</keyword>
<sequence>MSALLTPLALRVPRRRRGVRPCDRIFVLIKRFAPEAKFIEMSQENHLILSSSQGYFSECKEGLGDFYRSFARFRLARTLAYQDILGKYRGSILGPFWITITTAALTAGLGVLYSNIFGAGVRNYVPFIAIGLVVWSFIASTITEGTNAFNDAAGILRQTSLPVPLFLLRVTLRNCIVLMHQLIILVAVFAYFRLPLGVESLMSLLGLALMTINLAWIAMLVAIASSRFRDVPQVVTALMQFALFMTPVFWSPEKVAGHPLVTLNPFYYMLDAVRTPLLGHALDPRTLTVVLTMAVVGWAITLLTYAATRRRVVHYL</sequence>
<evidence type="ECO:0000313" key="11">
    <source>
        <dbReference type="EMBL" id="PVM89164.1"/>
    </source>
</evidence>
<gene>
    <name evidence="11" type="ORF">DDF67_12565</name>
</gene>
<dbReference type="InterPro" id="IPR013525">
    <property type="entry name" value="ABC2_TM"/>
</dbReference>